<keyword evidence="3" id="KW-0347">Helicase</keyword>
<dbReference type="GO" id="GO:0005524">
    <property type="term" value="F:ATP binding"/>
    <property type="evidence" value="ECO:0007669"/>
    <property type="project" value="UniProtKB-KW"/>
</dbReference>
<name>A0AAV5ST79_9BILA</name>
<dbReference type="InterPro" id="IPR047187">
    <property type="entry name" value="SF1_C_Upf1"/>
</dbReference>
<comment type="caution">
    <text evidence="6">The sequence shown here is derived from an EMBL/GenBank/DDBJ whole genome shotgun (WGS) entry which is preliminary data.</text>
</comment>
<evidence type="ECO:0000256" key="2">
    <source>
        <dbReference type="ARBA" id="ARBA00022801"/>
    </source>
</evidence>
<evidence type="ECO:0000259" key="5">
    <source>
        <dbReference type="Pfam" id="PF13087"/>
    </source>
</evidence>
<dbReference type="InterPro" id="IPR041679">
    <property type="entry name" value="DNA2/NAM7-like_C"/>
</dbReference>
<evidence type="ECO:0000313" key="7">
    <source>
        <dbReference type="Proteomes" id="UP001432027"/>
    </source>
</evidence>
<dbReference type="EMBL" id="BTSX01000002">
    <property type="protein sequence ID" value="GMS86576.1"/>
    <property type="molecule type" value="Genomic_DNA"/>
</dbReference>
<feature type="domain" description="DNA2/NAM7 helicase-like C-terminal" evidence="5">
    <location>
        <begin position="3"/>
        <end position="122"/>
    </location>
</feature>
<keyword evidence="4" id="KW-0067">ATP-binding</keyword>
<accession>A0AAV5ST79</accession>
<dbReference type="Gene3D" id="3.40.50.300">
    <property type="entry name" value="P-loop containing nucleotide triphosphate hydrolases"/>
    <property type="match status" value="1"/>
</dbReference>
<evidence type="ECO:0000256" key="3">
    <source>
        <dbReference type="ARBA" id="ARBA00022806"/>
    </source>
</evidence>
<proteinExistence type="predicted"/>
<dbReference type="CDD" id="cd18808">
    <property type="entry name" value="SF1_C_Upf1"/>
    <property type="match status" value="1"/>
</dbReference>
<protein>
    <recommendedName>
        <fullName evidence="5">DNA2/NAM7 helicase-like C-terminal domain-containing protein</fullName>
    </recommendedName>
</protein>
<evidence type="ECO:0000313" key="6">
    <source>
        <dbReference type="EMBL" id="GMS86576.1"/>
    </source>
</evidence>
<dbReference type="Pfam" id="PF13087">
    <property type="entry name" value="AAA_12"/>
    <property type="match status" value="1"/>
</dbReference>
<keyword evidence="7" id="KW-1185">Reference proteome</keyword>
<evidence type="ECO:0000256" key="1">
    <source>
        <dbReference type="ARBA" id="ARBA00022741"/>
    </source>
</evidence>
<dbReference type="GO" id="GO:0016787">
    <property type="term" value="F:hydrolase activity"/>
    <property type="evidence" value="ECO:0007669"/>
    <property type="project" value="UniProtKB-KW"/>
</dbReference>
<evidence type="ECO:0000256" key="4">
    <source>
        <dbReference type="ARBA" id="ARBA00022840"/>
    </source>
</evidence>
<dbReference type="GO" id="GO:0043139">
    <property type="term" value="F:5'-3' DNA helicase activity"/>
    <property type="evidence" value="ECO:0007669"/>
    <property type="project" value="TreeGrafter"/>
</dbReference>
<dbReference type="AlphaFoldDB" id="A0AAV5ST79"/>
<organism evidence="6 7">
    <name type="scientific">Pristionchus entomophagus</name>
    <dbReference type="NCBI Taxonomy" id="358040"/>
    <lineage>
        <taxon>Eukaryota</taxon>
        <taxon>Metazoa</taxon>
        <taxon>Ecdysozoa</taxon>
        <taxon>Nematoda</taxon>
        <taxon>Chromadorea</taxon>
        <taxon>Rhabditida</taxon>
        <taxon>Rhabditina</taxon>
        <taxon>Diplogasteromorpha</taxon>
        <taxon>Diplogasteroidea</taxon>
        <taxon>Neodiplogasteridae</taxon>
        <taxon>Pristionchus</taxon>
    </lineage>
</organism>
<dbReference type="SUPFAM" id="SSF52540">
    <property type="entry name" value="P-loop containing nucleoside triphosphate hydrolases"/>
    <property type="match status" value="1"/>
</dbReference>
<dbReference type="PANTHER" id="PTHR43788:SF16">
    <property type="entry name" value="HELICASE WITH ZINC FINGER 2"/>
    <property type="match status" value="1"/>
</dbReference>
<reference evidence="6" key="1">
    <citation type="submission" date="2023-10" db="EMBL/GenBank/DDBJ databases">
        <title>Genome assembly of Pristionchus species.</title>
        <authorList>
            <person name="Yoshida K."/>
            <person name="Sommer R.J."/>
        </authorList>
    </citation>
    <scope>NUCLEOTIDE SEQUENCE</scope>
    <source>
        <strain evidence="6">RS0144</strain>
    </source>
</reference>
<dbReference type="PANTHER" id="PTHR43788">
    <property type="entry name" value="DNA2/NAM7 HELICASE FAMILY MEMBER"/>
    <property type="match status" value="1"/>
</dbReference>
<sequence length="146" mass="16416">SGRCVFLDVLQSKATQEGTSKSLINDAEIGALESVVRKLRRRGFDHKDVKVIAFYEAQRKLAKATLPEGFEIFTVDSAQGREKEIVIVLTTTNSPGSFFTDEKRVNVALSRHKEALIVLGSSKALMNAEPWQSVLHNYFFHLTYKK</sequence>
<dbReference type="InterPro" id="IPR027417">
    <property type="entry name" value="P-loop_NTPase"/>
</dbReference>
<keyword evidence="1" id="KW-0547">Nucleotide-binding</keyword>
<dbReference type="InterPro" id="IPR050534">
    <property type="entry name" value="Coronavir_polyprotein_1ab"/>
</dbReference>
<dbReference type="Proteomes" id="UP001432027">
    <property type="component" value="Unassembled WGS sequence"/>
</dbReference>
<feature type="non-terminal residue" evidence="6">
    <location>
        <position position="1"/>
    </location>
</feature>
<keyword evidence="2" id="KW-0378">Hydrolase</keyword>
<gene>
    <name evidence="6" type="ORF">PENTCL1PPCAC_8751</name>
</gene>